<gene>
    <name evidence="1" type="ORF">LCGC14_1042420</name>
</gene>
<reference evidence="1" key="1">
    <citation type="journal article" date="2015" name="Nature">
        <title>Complex archaea that bridge the gap between prokaryotes and eukaryotes.</title>
        <authorList>
            <person name="Spang A."/>
            <person name="Saw J.H."/>
            <person name="Jorgensen S.L."/>
            <person name="Zaremba-Niedzwiedzka K."/>
            <person name="Martijn J."/>
            <person name="Lind A.E."/>
            <person name="van Eijk R."/>
            <person name="Schleper C."/>
            <person name="Guy L."/>
            <person name="Ettema T.J."/>
        </authorList>
    </citation>
    <scope>NUCLEOTIDE SEQUENCE</scope>
</reference>
<dbReference type="EMBL" id="LAZR01004300">
    <property type="protein sequence ID" value="KKN09871.1"/>
    <property type="molecule type" value="Genomic_DNA"/>
</dbReference>
<dbReference type="AlphaFoldDB" id="A0A0F9Q9N7"/>
<name>A0A0F9Q9N7_9ZZZZ</name>
<comment type="caution">
    <text evidence="1">The sequence shown here is derived from an EMBL/GenBank/DDBJ whole genome shotgun (WGS) entry which is preliminary data.</text>
</comment>
<accession>A0A0F9Q9N7</accession>
<organism evidence="1">
    <name type="scientific">marine sediment metagenome</name>
    <dbReference type="NCBI Taxonomy" id="412755"/>
    <lineage>
        <taxon>unclassified sequences</taxon>
        <taxon>metagenomes</taxon>
        <taxon>ecological metagenomes</taxon>
    </lineage>
</organism>
<evidence type="ECO:0000313" key="1">
    <source>
        <dbReference type="EMBL" id="KKN09871.1"/>
    </source>
</evidence>
<protein>
    <submittedName>
        <fullName evidence="1">Uncharacterized protein</fullName>
    </submittedName>
</protein>
<sequence length="78" mass="8611">MSATKKPLLAPDTEAMVLRGGVTDTERVKRCCWVCEHYGVDTGGYAYCAEDKFKAEDLAVVACEFVCKDFQLKKELAG</sequence>
<proteinExistence type="predicted"/>